<dbReference type="AlphaFoldDB" id="A0A9W8AJM2"/>
<evidence type="ECO:0000259" key="8">
    <source>
        <dbReference type="PROSITE" id="PS50054"/>
    </source>
</evidence>
<dbReference type="EMBL" id="JANBPT010000088">
    <property type="protein sequence ID" value="KAJ1928102.1"/>
    <property type="molecule type" value="Genomic_DNA"/>
</dbReference>
<proteinExistence type="inferred from homology"/>
<dbReference type="GO" id="GO:0005730">
    <property type="term" value="C:nucleolus"/>
    <property type="evidence" value="ECO:0007669"/>
    <property type="project" value="UniProtKB-SubCell"/>
</dbReference>
<dbReference type="InterPro" id="IPR029021">
    <property type="entry name" value="Prot-tyrosine_phosphatase-like"/>
</dbReference>
<evidence type="ECO:0000256" key="4">
    <source>
        <dbReference type="ARBA" id="ARBA00022490"/>
    </source>
</evidence>
<keyword evidence="6" id="KW-0539">Nucleus</keyword>
<dbReference type="GO" id="GO:0052840">
    <property type="term" value="F:inositol diphosphate tetrakisphosphate diphosphatase activity"/>
    <property type="evidence" value="ECO:0007669"/>
    <property type="project" value="TreeGrafter"/>
</dbReference>
<dbReference type="InterPro" id="IPR008999">
    <property type="entry name" value="Actin-crosslinking"/>
</dbReference>
<keyword evidence="4" id="KW-0963">Cytoplasm</keyword>
<dbReference type="SUPFAM" id="SSF52799">
    <property type="entry name" value="(Phosphotyrosine protein) phosphatases II"/>
    <property type="match status" value="1"/>
</dbReference>
<dbReference type="InterPro" id="IPR020428">
    <property type="entry name" value="PFA-DSPs"/>
</dbReference>
<dbReference type="PROSITE" id="PS50054">
    <property type="entry name" value="TYR_PHOSPHATASE_DUAL"/>
    <property type="match status" value="1"/>
</dbReference>
<evidence type="ECO:0000313" key="9">
    <source>
        <dbReference type="EMBL" id="KAJ1928102.1"/>
    </source>
</evidence>
<evidence type="ECO:0000313" key="10">
    <source>
        <dbReference type="Proteomes" id="UP001150569"/>
    </source>
</evidence>
<dbReference type="InterPro" id="IPR004861">
    <property type="entry name" value="Siw14-like"/>
</dbReference>
<dbReference type="Pfam" id="PF06229">
    <property type="entry name" value="FRG1"/>
    <property type="match status" value="1"/>
</dbReference>
<dbReference type="PANTHER" id="PTHR31126">
    <property type="entry name" value="TYROSINE-PROTEIN PHOSPHATASE"/>
    <property type="match status" value="1"/>
</dbReference>
<dbReference type="InterPro" id="IPR020422">
    <property type="entry name" value="TYR_PHOSPHATASE_DUAL_dom"/>
</dbReference>
<feature type="domain" description="Tyrosine-protein phosphatase" evidence="8">
    <location>
        <begin position="38"/>
        <end position="195"/>
    </location>
</feature>
<dbReference type="Proteomes" id="UP001150569">
    <property type="component" value="Unassembled WGS sequence"/>
</dbReference>
<accession>A0A9W8AJM2</accession>
<dbReference type="FunFam" id="3.90.190.10:FF:000035">
    <property type="entry name" value="Tyrosine phosphatase, putative"/>
    <property type="match status" value="1"/>
</dbReference>
<dbReference type="InterPro" id="IPR010414">
    <property type="entry name" value="FRG1"/>
</dbReference>
<evidence type="ECO:0000256" key="3">
    <source>
        <dbReference type="ARBA" id="ARBA00010878"/>
    </source>
</evidence>
<feature type="compositionally biased region" description="Basic residues" evidence="7">
    <location>
        <begin position="202"/>
        <end position="214"/>
    </location>
</feature>
<sequence length="481" mass="53362">MPPTDIRIEAARPTHSLATHRPIRLPVATEQPLVPPLNFALVVPGIYRSGHPNSRNHAFLLKLGIRTVIYMNEDDPQPEHVRFVKDNAIGFHHFRTKANKEPYTEINPQDIVSILKVATDTRHYPVLIHCNKGKKRVGCLVGCLRKLQGWSLAAIFDEYQRFSGSKLGIADQQRNLETQAHFHDAMADYQSVRSNRLTFKGDKKHKKKPKKEKSAKRDRPEAEEPITGWTAVQEMGDLEGPVCLFFPSDPVRCLALNEDTRAIECVQVGEAGATLPTVEPVAVNQVFVIHAVRNTGSTSRSMLATGPEQGAGGSASTYTLRTCDGRYLSVRPDGILTADALAVGPPEMWVPVLRPEGLGLQSVHDTFIGVDYEPQQESIAAPMAVACREDTMGFCQTLSAKCQARTKPQRRAVGQSGDDATVDDLGEYELDQMKTFQSRTNGSLHRVADASRVLKRARKEGRVAEALLDRREKLKSDKFCK</sequence>
<evidence type="ECO:0000256" key="2">
    <source>
        <dbReference type="ARBA" id="ARBA00004604"/>
    </source>
</evidence>
<comment type="caution">
    <text evidence="9">The sequence shown here is derived from an EMBL/GenBank/DDBJ whole genome shotgun (WGS) entry which is preliminary data.</text>
</comment>
<dbReference type="PANTHER" id="PTHR31126:SF48">
    <property type="entry name" value="INOSITOL PHOSPHATASE SIW14"/>
    <property type="match status" value="1"/>
</dbReference>
<protein>
    <submittedName>
        <fullName evidence="9">Tyrosine-protein phosphatase siw14</fullName>
        <ecNumber evidence="9">3.1.3.48</ecNumber>
    </submittedName>
</protein>
<evidence type="ECO:0000256" key="7">
    <source>
        <dbReference type="SAM" id="MobiDB-lite"/>
    </source>
</evidence>
<dbReference type="Gene3D" id="3.90.190.10">
    <property type="entry name" value="Protein tyrosine phosphatase superfamily"/>
    <property type="match status" value="1"/>
</dbReference>
<dbReference type="SUPFAM" id="SSF50405">
    <property type="entry name" value="Actin-crosslinking proteins"/>
    <property type="match status" value="1"/>
</dbReference>
<name>A0A9W8AJM2_9FUNG</name>
<comment type="subcellular location">
    <subcellularLocation>
        <location evidence="1">Cytoplasm</location>
    </subcellularLocation>
    <subcellularLocation>
        <location evidence="2">Nucleus</location>
        <location evidence="2">Nucleolus</location>
    </subcellularLocation>
</comment>
<evidence type="ECO:0000256" key="1">
    <source>
        <dbReference type="ARBA" id="ARBA00004496"/>
    </source>
</evidence>
<dbReference type="GO" id="GO:0004725">
    <property type="term" value="F:protein tyrosine phosphatase activity"/>
    <property type="evidence" value="ECO:0007669"/>
    <property type="project" value="UniProtKB-EC"/>
</dbReference>
<evidence type="ECO:0000256" key="6">
    <source>
        <dbReference type="ARBA" id="ARBA00023242"/>
    </source>
</evidence>
<dbReference type="Gene3D" id="2.80.10.50">
    <property type="match status" value="1"/>
</dbReference>
<comment type="similarity">
    <text evidence="3">Belongs to the FRG1 family.</text>
</comment>
<keyword evidence="10" id="KW-1185">Reference proteome</keyword>
<organism evidence="9 10">
    <name type="scientific">Tieghemiomyces parasiticus</name>
    <dbReference type="NCBI Taxonomy" id="78921"/>
    <lineage>
        <taxon>Eukaryota</taxon>
        <taxon>Fungi</taxon>
        <taxon>Fungi incertae sedis</taxon>
        <taxon>Zoopagomycota</taxon>
        <taxon>Kickxellomycotina</taxon>
        <taxon>Dimargaritomycetes</taxon>
        <taxon>Dimargaritales</taxon>
        <taxon>Dimargaritaceae</taxon>
        <taxon>Tieghemiomyces</taxon>
    </lineage>
</organism>
<dbReference type="GO" id="GO:0005737">
    <property type="term" value="C:cytoplasm"/>
    <property type="evidence" value="ECO:0007669"/>
    <property type="project" value="UniProtKB-SubCell"/>
</dbReference>
<dbReference type="EC" id="3.1.3.48" evidence="9"/>
<dbReference type="Pfam" id="PF03162">
    <property type="entry name" value="Y_phosphatase2"/>
    <property type="match status" value="1"/>
</dbReference>
<gene>
    <name evidence="9" type="primary">SIW14_2</name>
    <name evidence="9" type="ORF">IWQ60_002362</name>
</gene>
<reference evidence="9" key="1">
    <citation type="submission" date="2022-07" db="EMBL/GenBank/DDBJ databases">
        <title>Phylogenomic reconstructions and comparative analyses of Kickxellomycotina fungi.</title>
        <authorList>
            <person name="Reynolds N.K."/>
            <person name="Stajich J.E."/>
            <person name="Barry K."/>
            <person name="Grigoriev I.V."/>
            <person name="Crous P."/>
            <person name="Smith M.E."/>
        </authorList>
    </citation>
    <scope>NUCLEOTIDE SEQUENCE</scope>
    <source>
        <strain evidence="9">RSA 861</strain>
    </source>
</reference>
<feature type="region of interest" description="Disordered" evidence="7">
    <location>
        <begin position="198"/>
        <end position="226"/>
    </location>
</feature>
<dbReference type="PRINTS" id="PR01911">
    <property type="entry name" value="PFDSPHPHTASE"/>
</dbReference>
<dbReference type="OrthoDB" id="5539371at2759"/>
<evidence type="ECO:0000256" key="5">
    <source>
        <dbReference type="ARBA" id="ARBA00022801"/>
    </source>
</evidence>
<keyword evidence="5 9" id="KW-0378">Hydrolase</keyword>